<evidence type="ECO:0000256" key="4">
    <source>
        <dbReference type="SAM" id="MobiDB-lite"/>
    </source>
</evidence>
<evidence type="ECO:0000256" key="3">
    <source>
        <dbReference type="ARBA" id="ARBA00024947"/>
    </source>
</evidence>
<dbReference type="PANTHER" id="PTHR12901">
    <property type="entry name" value="SPERM PROTEIN HOMOLOG"/>
    <property type="match status" value="1"/>
</dbReference>
<feature type="region of interest" description="Disordered" evidence="4">
    <location>
        <begin position="151"/>
        <end position="177"/>
    </location>
</feature>
<dbReference type="Proteomes" id="UP000298061">
    <property type="component" value="Unassembled WGS sequence"/>
</dbReference>
<dbReference type="EMBL" id="SFCI01001827">
    <property type="protein sequence ID" value="TFY74882.1"/>
    <property type="molecule type" value="Genomic_DNA"/>
</dbReference>
<sequence length="230" mass="24943">MLVPKPSIAAASIARRTATQNRAFFGLSGLTPPETPPQTYHERKILPYSRSELYDVVADVASYPAFLPFCTGARILTRSEHPLPVGSLADTAGAPPRKEVRMDAELVVAFLSFKESYVSKVTCRPDESVEADASSSTPLFKTLKTLWRLQPASPRSPHPTARDPLLNPTPASLDGPADSAGPTLLTLDLSYAFANPLYAAVSSAFFSQISRQMVEAFEQRCIDLYGPGRS</sequence>
<dbReference type="GO" id="GO:0005739">
    <property type="term" value="C:mitochondrion"/>
    <property type="evidence" value="ECO:0007669"/>
    <property type="project" value="TreeGrafter"/>
</dbReference>
<gene>
    <name evidence="6" type="ORF">EWM64_g9130</name>
</gene>
<evidence type="ECO:0000256" key="1">
    <source>
        <dbReference type="ARBA" id="ARBA00006885"/>
    </source>
</evidence>
<dbReference type="GO" id="GO:0045333">
    <property type="term" value="P:cellular respiration"/>
    <property type="evidence" value="ECO:0007669"/>
    <property type="project" value="InterPro"/>
</dbReference>
<evidence type="ECO:0000313" key="7">
    <source>
        <dbReference type="Proteomes" id="UP000298061"/>
    </source>
</evidence>
<keyword evidence="7" id="KW-1185">Reference proteome</keyword>
<comment type="similarity">
    <text evidence="1">Belongs to the COQ10 family.</text>
</comment>
<dbReference type="InterPro" id="IPR044996">
    <property type="entry name" value="COQ10-like"/>
</dbReference>
<dbReference type="InterPro" id="IPR023393">
    <property type="entry name" value="START-like_dom_sf"/>
</dbReference>
<comment type="caution">
    <text evidence="6">The sequence shown here is derived from an EMBL/GenBank/DDBJ whole genome shotgun (WGS) entry which is preliminary data.</text>
</comment>
<dbReference type="STRING" id="135208.A0A4Y9ZJI8"/>
<dbReference type="InterPro" id="IPR005031">
    <property type="entry name" value="COQ10_START"/>
</dbReference>
<dbReference type="GO" id="GO:0048039">
    <property type="term" value="F:ubiquinone binding"/>
    <property type="evidence" value="ECO:0007669"/>
    <property type="project" value="InterPro"/>
</dbReference>
<reference evidence="6 7" key="1">
    <citation type="submission" date="2019-02" db="EMBL/GenBank/DDBJ databases">
        <title>Genome sequencing of the rare red list fungi Hericium alpestre (H. flagellum).</title>
        <authorList>
            <person name="Buettner E."/>
            <person name="Kellner H."/>
        </authorList>
    </citation>
    <scope>NUCLEOTIDE SEQUENCE [LARGE SCALE GENOMIC DNA]</scope>
    <source>
        <strain evidence="6 7">DSM 108284</strain>
    </source>
</reference>
<name>A0A4Y9ZJI8_9AGAM</name>
<accession>A0A4Y9ZJI8</accession>
<organism evidence="6 7">
    <name type="scientific">Hericium alpestre</name>
    <dbReference type="NCBI Taxonomy" id="135208"/>
    <lineage>
        <taxon>Eukaryota</taxon>
        <taxon>Fungi</taxon>
        <taxon>Dikarya</taxon>
        <taxon>Basidiomycota</taxon>
        <taxon>Agaricomycotina</taxon>
        <taxon>Agaricomycetes</taxon>
        <taxon>Russulales</taxon>
        <taxon>Hericiaceae</taxon>
        <taxon>Hericium</taxon>
    </lineage>
</organism>
<evidence type="ECO:0000256" key="2">
    <source>
        <dbReference type="ARBA" id="ARBA00011814"/>
    </source>
</evidence>
<dbReference type="Pfam" id="PF03364">
    <property type="entry name" value="Polyketide_cyc"/>
    <property type="match status" value="1"/>
</dbReference>
<dbReference type="CDD" id="cd07813">
    <property type="entry name" value="COQ10p_like"/>
    <property type="match status" value="1"/>
</dbReference>
<proteinExistence type="inferred from homology"/>
<dbReference type="Gene3D" id="3.30.530.20">
    <property type="match status" value="1"/>
</dbReference>
<protein>
    <recommendedName>
        <fullName evidence="5">Coenzyme Q-binding protein COQ10 START domain-containing protein</fullName>
    </recommendedName>
</protein>
<dbReference type="OrthoDB" id="292693at2759"/>
<feature type="domain" description="Coenzyme Q-binding protein COQ10 START" evidence="5">
    <location>
        <begin position="46"/>
        <end position="218"/>
    </location>
</feature>
<dbReference type="AlphaFoldDB" id="A0A4Y9ZJI8"/>
<dbReference type="PANTHER" id="PTHR12901:SF10">
    <property type="entry name" value="COENZYME Q-BINDING PROTEIN COQ10, MITOCHONDRIAL"/>
    <property type="match status" value="1"/>
</dbReference>
<evidence type="ECO:0000259" key="5">
    <source>
        <dbReference type="Pfam" id="PF03364"/>
    </source>
</evidence>
<comment type="function">
    <text evidence="3">Required for the function of coenzyme Q in the respiratory chain. May serve as a chaperone or may be involved in the transport of Q6 from its site of synthesis to the catalytic sites of the respiratory complexes.</text>
</comment>
<comment type="subunit">
    <text evidence="2">Interacts with coenzyme Q.</text>
</comment>
<evidence type="ECO:0000313" key="6">
    <source>
        <dbReference type="EMBL" id="TFY74882.1"/>
    </source>
</evidence>
<dbReference type="SUPFAM" id="SSF55961">
    <property type="entry name" value="Bet v1-like"/>
    <property type="match status" value="1"/>
</dbReference>